<dbReference type="InterPro" id="IPR027291">
    <property type="entry name" value="Glyco_hydro_38_N_sf"/>
</dbReference>
<dbReference type="InterPro" id="IPR037094">
    <property type="entry name" value="Glyco_hydro_38_cen_sf"/>
</dbReference>
<dbReference type="SUPFAM" id="SSF88688">
    <property type="entry name" value="Families 57/38 glycoside transferase middle domain"/>
    <property type="match status" value="1"/>
</dbReference>
<dbReference type="EMBL" id="NGKC01000001">
    <property type="protein sequence ID" value="RSU14707.1"/>
    <property type="molecule type" value="Genomic_DNA"/>
</dbReference>
<dbReference type="GO" id="GO:0046872">
    <property type="term" value="F:metal ion binding"/>
    <property type="evidence" value="ECO:0007669"/>
    <property type="project" value="UniProtKB-KW"/>
</dbReference>
<evidence type="ECO:0000256" key="3">
    <source>
        <dbReference type="ARBA" id="ARBA00022801"/>
    </source>
</evidence>
<dbReference type="RefSeq" id="WP_126811723.1">
    <property type="nucleotide sequence ID" value="NZ_NGKC01000001.1"/>
</dbReference>
<keyword evidence="7" id="KW-1185">Reference proteome</keyword>
<dbReference type="AlphaFoldDB" id="A0A430B2Y8"/>
<evidence type="ECO:0000256" key="1">
    <source>
        <dbReference type="ARBA" id="ARBA00009792"/>
    </source>
</evidence>
<name>A0A430B2Y8_9ENTE</name>
<dbReference type="GO" id="GO:0006013">
    <property type="term" value="P:mannose metabolic process"/>
    <property type="evidence" value="ECO:0007669"/>
    <property type="project" value="InterPro"/>
</dbReference>
<dbReference type="Pfam" id="PF17677">
    <property type="entry name" value="Glyco_hydro38C2"/>
    <property type="match status" value="1"/>
</dbReference>
<dbReference type="Pfam" id="PF07748">
    <property type="entry name" value="Glyco_hydro_38C"/>
    <property type="match status" value="1"/>
</dbReference>
<dbReference type="Pfam" id="PF01074">
    <property type="entry name" value="Glyco_hydro_38N"/>
    <property type="match status" value="1"/>
</dbReference>
<dbReference type="InterPro" id="IPR041147">
    <property type="entry name" value="GH38_C"/>
</dbReference>
<dbReference type="SMART" id="SM00872">
    <property type="entry name" value="Alpha-mann_mid"/>
    <property type="match status" value="1"/>
</dbReference>
<dbReference type="FunFam" id="2.70.98.30:FF:000010">
    <property type="entry name" value="Cytosolic alpha-mannosidase"/>
    <property type="match status" value="1"/>
</dbReference>
<dbReference type="GO" id="GO:0004559">
    <property type="term" value="F:alpha-mannosidase activity"/>
    <property type="evidence" value="ECO:0007669"/>
    <property type="project" value="InterPro"/>
</dbReference>
<reference evidence="6 7" key="1">
    <citation type="submission" date="2017-05" db="EMBL/GenBank/DDBJ databases">
        <title>Vagococcus spp. assemblies.</title>
        <authorList>
            <person name="Gulvik C.A."/>
        </authorList>
    </citation>
    <scope>NUCLEOTIDE SEQUENCE [LARGE SCALE GENOMIC DNA]</scope>
    <source>
        <strain evidence="6 7">LMG 24798</strain>
    </source>
</reference>
<sequence length="1027" mass="118781">MLERESVQRTVQELKKYITRQRLTVENLKLIDDQTTTDLLAGDYFGKKNTYYTIIGSINIPEDWQHLPLSLEIFTSDTEWDNATNPQMKVYLNDELIQALDVNHREVMLPEKFSGQAELDFRLELFSGREEKKFPLKIFLNQLDLLTRTAYFDFYVAVESWRAILGDSHLERIYQDVLKRACHALDFRTPYSDNFYAGLTKARKIMTEDLYDVSFGENYGTVYAVGHTHIDIAWLWTVRQAIEKGERSFATVLKLMRDYPDYTFLQSQPQLYVFIKENYPELYAQIKQKISEGRWQPEGAMWVEADCNLTSGESLVRQIMYGKKFFKEEFGYDSQILWLPDVFGYSAALPQILKKTNTPYFMTTKLSWNQFNQIPYDTFYWKGIDGSEVLTHFITTISEGYSPTPYYTTYNGILDPFTIKGSWERYLQKDINDEILIAYGYGDGGGGPTIEMLETAERLKQGLPGIPKVVPSSGVDFFRRLEKRLDDKPVPRWMGELYFEYHRGTYTSIAKNKKHNRMAETLLQSIEKLSVVLGTADYPATVLDKLWQLTLLNQFHDTLPGSSIKEVYDQTDLEYADIFSQGSQLVTQAVAEQVVPGEERQLFLFNPLGFERTVKAVVPLAENTMIYDGDKPLKQQRTSEGHVLFEVPSMPGLSSKLLILRESKETGTDQLSRLGRTFESTHYTVAFNDVYEITSLFDKQNKRELVPHGEALNVLNVYEDLPLNFDAWDIDSYYREKVWPIREVTKAEMIEDGLVRQTILLERRFESSTLRQKIHFYHNSRRIDFETDVDWHQQHLLLKAEFPLDIHTYKATFDIQFGNVERNIHQNTSWDQARFEVCGQKWIDLSEGGYGVSLMSDCKYGFNAAYQKIGISLIKSATDPHPEADQGHHTFTYSLLPHCGSWQEAETMEEALDLNTPALTVPFAGEFLQPLDSSSWLAADAGHVVIDSVKKAEADSGVVVRLYEYKNRRGTVTFRLKEPFAKIVLCDLLENEREVICSSPAQEFELTFNPYDIHTIKLIKERHEESQ</sequence>
<dbReference type="Gene3D" id="2.60.40.2220">
    <property type="match status" value="1"/>
</dbReference>
<gene>
    <name evidence="6" type="ORF">CBF27_01655</name>
</gene>
<dbReference type="Gene3D" id="1.20.1270.50">
    <property type="entry name" value="Glycoside hydrolase family 38, central domain"/>
    <property type="match status" value="1"/>
</dbReference>
<keyword evidence="2" id="KW-0479">Metal-binding</keyword>
<dbReference type="Proteomes" id="UP000286773">
    <property type="component" value="Unassembled WGS sequence"/>
</dbReference>
<accession>A0A430B2Y8</accession>
<dbReference type="SUPFAM" id="SSF88713">
    <property type="entry name" value="Glycoside hydrolase/deacetylase"/>
    <property type="match status" value="1"/>
</dbReference>
<evidence type="ECO:0000259" key="5">
    <source>
        <dbReference type="SMART" id="SM00872"/>
    </source>
</evidence>
<dbReference type="GO" id="GO:0030246">
    <property type="term" value="F:carbohydrate binding"/>
    <property type="evidence" value="ECO:0007669"/>
    <property type="project" value="InterPro"/>
</dbReference>
<comment type="caution">
    <text evidence="6">The sequence shown here is derived from an EMBL/GenBank/DDBJ whole genome shotgun (WGS) entry which is preliminary data.</text>
</comment>
<dbReference type="InterPro" id="IPR011682">
    <property type="entry name" value="Glyco_hydro_38_C"/>
</dbReference>
<keyword evidence="4" id="KW-0326">Glycosidase</keyword>
<dbReference type="PANTHER" id="PTHR46017:SF1">
    <property type="entry name" value="ALPHA-MANNOSIDASE 2C1"/>
    <property type="match status" value="1"/>
</dbReference>
<dbReference type="InterPro" id="IPR011330">
    <property type="entry name" value="Glyco_hydro/deAcase_b/a-brl"/>
</dbReference>
<dbReference type="GO" id="GO:0009313">
    <property type="term" value="P:oligosaccharide catabolic process"/>
    <property type="evidence" value="ECO:0007669"/>
    <property type="project" value="TreeGrafter"/>
</dbReference>
<dbReference type="Gene3D" id="3.20.110.10">
    <property type="entry name" value="Glycoside hydrolase 38, N terminal domain"/>
    <property type="match status" value="1"/>
</dbReference>
<dbReference type="PANTHER" id="PTHR46017">
    <property type="entry name" value="ALPHA-MANNOSIDASE 2C1"/>
    <property type="match status" value="1"/>
</dbReference>
<evidence type="ECO:0000313" key="7">
    <source>
        <dbReference type="Proteomes" id="UP000286773"/>
    </source>
</evidence>
<dbReference type="InterPro" id="IPR000602">
    <property type="entry name" value="Glyco_hydro_38_N"/>
</dbReference>
<dbReference type="InterPro" id="IPR028995">
    <property type="entry name" value="Glyco_hydro_57/38_cen_sf"/>
</dbReference>
<dbReference type="FunFam" id="1.20.1270.50:FF:000004">
    <property type="entry name" value="alpha-mannosidase 2C1 isoform X1"/>
    <property type="match status" value="1"/>
</dbReference>
<feature type="domain" description="Glycoside hydrolase family 38 central" evidence="5">
    <location>
        <begin position="500"/>
        <end position="575"/>
    </location>
</feature>
<dbReference type="SUPFAM" id="SSF74650">
    <property type="entry name" value="Galactose mutarotase-like"/>
    <property type="match status" value="1"/>
</dbReference>
<dbReference type="Pfam" id="PF09261">
    <property type="entry name" value="Alpha-mann_mid"/>
    <property type="match status" value="1"/>
</dbReference>
<evidence type="ECO:0000313" key="6">
    <source>
        <dbReference type="EMBL" id="RSU14707.1"/>
    </source>
</evidence>
<comment type="similarity">
    <text evidence="1">Belongs to the glycosyl hydrolase 38 family.</text>
</comment>
<dbReference type="CDD" id="cd10789">
    <property type="entry name" value="GH38N_AMII_ER_cytosolic"/>
    <property type="match status" value="1"/>
</dbReference>
<evidence type="ECO:0000256" key="2">
    <source>
        <dbReference type="ARBA" id="ARBA00022723"/>
    </source>
</evidence>
<dbReference type="InterPro" id="IPR011013">
    <property type="entry name" value="Gal_mutarotase_sf_dom"/>
</dbReference>
<dbReference type="OrthoDB" id="9772207at2"/>
<protein>
    <submittedName>
        <fullName evidence="6">Alpha-mannosidase</fullName>
    </submittedName>
</protein>
<organism evidence="6 7">
    <name type="scientific">Vagococcus acidifermentans</name>
    <dbReference type="NCBI Taxonomy" id="564710"/>
    <lineage>
        <taxon>Bacteria</taxon>
        <taxon>Bacillati</taxon>
        <taxon>Bacillota</taxon>
        <taxon>Bacilli</taxon>
        <taxon>Lactobacillales</taxon>
        <taxon>Enterococcaceae</taxon>
        <taxon>Vagococcus</taxon>
    </lineage>
</organism>
<dbReference type="FunFam" id="3.20.110.10:FF:000002">
    <property type="entry name" value="alpha-mannosidase 2C1 isoform X1"/>
    <property type="match status" value="1"/>
</dbReference>
<proteinExistence type="inferred from homology"/>
<evidence type="ECO:0000256" key="4">
    <source>
        <dbReference type="ARBA" id="ARBA00023295"/>
    </source>
</evidence>
<dbReference type="Gene3D" id="2.70.98.30">
    <property type="entry name" value="Golgi alpha-mannosidase II, domain 4"/>
    <property type="match status" value="1"/>
</dbReference>
<keyword evidence="3" id="KW-0378">Hydrolase</keyword>
<dbReference type="InterPro" id="IPR015341">
    <property type="entry name" value="Glyco_hydro_38_cen"/>
</dbReference>